<dbReference type="Pfam" id="PF05991">
    <property type="entry name" value="NYN_YacP"/>
    <property type="match status" value="1"/>
</dbReference>
<sequence>MLKDILIVDGYNVIFAWTHLKKLAHESLEHARMELRDRLLNYGKFKGYEVILVFDGKYTKSGGSIESITSGFIEVYTEDGETADSFIEREVFLRKGKYTNVYVVTSDGAEQNQILGSGGLRIPARELQNMIRIAKEEERLQYAHEHRRDQFSVRRNEVGGLLSPEVAEKLEKLRRGH</sequence>
<dbReference type="Proteomes" id="UP001228955">
    <property type="component" value="Chromosome"/>
</dbReference>
<dbReference type="EMBL" id="PKMC02000004">
    <property type="protein sequence ID" value="MEO9177451.1"/>
    <property type="molecule type" value="Genomic_DNA"/>
</dbReference>
<dbReference type="EMBL" id="JAGZMU010000001">
    <property type="protein sequence ID" value="MBS4892445.1"/>
    <property type="molecule type" value="Genomic_DNA"/>
</dbReference>
<dbReference type="Proteomes" id="UP000778864">
    <property type="component" value="Unassembled WGS sequence"/>
</dbReference>
<dbReference type="PANTHER" id="PTHR34547:SF1">
    <property type="entry name" value="YACP-LIKE NYN DOMAIN PROTEIN"/>
    <property type="match status" value="1"/>
</dbReference>
<dbReference type="InterPro" id="IPR010298">
    <property type="entry name" value="YacP-like"/>
</dbReference>
<reference evidence="2 4" key="5">
    <citation type="submission" date="2024-04" db="EMBL/GenBank/DDBJ databases">
        <title>Na.</title>
        <authorList>
            <person name="Choi B."/>
        </authorList>
    </citation>
    <scope>NUCLEOTIDE SEQUENCE [LARGE SCALE GENOMIC DNA]</scope>
    <source>
        <strain evidence="2 4">UMB0138</strain>
    </source>
</reference>
<dbReference type="RefSeq" id="WP_004695995.1">
    <property type="nucleotide sequence ID" value="NZ_AP031417.1"/>
</dbReference>
<accession>A0A134C6R8</accession>
<dbReference type="CDD" id="cd10912">
    <property type="entry name" value="PIN_YacP-like"/>
    <property type="match status" value="1"/>
</dbReference>
<dbReference type="STRING" id="29466.GCA_002005185_01651"/>
<reference evidence="3" key="4">
    <citation type="submission" date="2023-08" db="EMBL/GenBank/DDBJ databases">
        <title>Veillonella_parvula_DSM 2007_complete_genome_hifiasm_Zymo_Research_D6332.</title>
        <authorList>
            <person name="Damerum A."/>
        </authorList>
    </citation>
    <scope>NUCLEOTIDE SEQUENCE</scope>
    <source>
        <strain evidence="3">DSM 2007</strain>
    </source>
</reference>
<name>A0A134C6R8_VEIPA</name>
<reference evidence="2" key="2">
    <citation type="submission" date="2017-12" db="EMBL/GenBank/DDBJ databases">
        <authorList>
            <person name="Thomas-White K."/>
            <person name="Wolfe A.J."/>
        </authorList>
    </citation>
    <scope>NUCLEOTIDE SEQUENCE</scope>
    <source>
        <strain evidence="2">UMB0138</strain>
    </source>
</reference>
<gene>
    <name evidence="2" type="ORF">CYJ21_000630</name>
    <name evidence="1" type="ORF">KHZ90_01540</name>
    <name evidence="3" type="ORF">RDV51_04005</name>
</gene>
<dbReference type="AlphaFoldDB" id="A0A134C6R8"/>
<keyword evidence="4" id="KW-1185">Reference proteome</keyword>
<proteinExistence type="predicted"/>
<organism evidence="1 5">
    <name type="scientific">Veillonella parvula</name>
    <name type="common">Staphylococcus parvulus</name>
    <dbReference type="NCBI Taxonomy" id="29466"/>
    <lineage>
        <taxon>Bacteria</taxon>
        <taxon>Bacillati</taxon>
        <taxon>Bacillota</taxon>
        <taxon>Negativicutes</taxon>
        <taxon>Veillonellales</taxon>
        <taxon>Veillonellaceae</taxon>
        <taxon>Veillonella</taxon>
    </lineage>
</organism>
<dbReference type="EMBL" id="CP133463">
    <property type="protein sequence ID" value="WMS20513.1"/>
    <property type="molecule type" value="Genomic_DNA"/>
</dbReference>
<reference evidence="4" key="1">
    <citation type="submission" date="2017-12" db="EMBL/GenBank/DDBJ databases">
        <title>Phylogenetic diversity of female urinary microbiome.</title>
        <authorList>
            <person name="Thomas-White K."/>
            <person name="Wolfe A.J."/>
        </authorList>
    </citation>
    <scope>NUCLEOTIDE SEQUENCE [LARGE SCALE GENOMIC DNA]</scope>
    <source>
        <strain evidence="4">UMB0138</strain>
    </source>
</reference>
<evidence type="ECO:0000313" key="3">
    <source>
        <dbReference type="EMBL" id="WMS20513.1"/>
    </source>
</evidence>
<dbReference type="PANTHER" id="PTHR34547">
    <property type="entry name" value="YACP-LIKE NYN DOMAIN PROTEIN"/>
    <property type="match status" value="1"/>
</dbReference>
<evidence type="ECO:0000313" key="5">
    <source>
        <dbReference type="Proteomes" id="UP000778864"/>
    </source>
</evidence>
<dbReference type="Proteomes" id="UP000234197">
    <property type="component" value="Unassembled WGS sequence"/>
</dbReference>
<evidence type="ECO:0000313" key="4">
    <source>
        <dbReference type="Proteomes" id="UP000234197"/>
    </source>
</evidence>
<protein>
    <submittedName>
        <fullName evidence="1">NYN domain-containing protein</fullName>
    </submittedName>
</protein>
<reference evidence="1" key="3">
    <citation type="submission" date="2021-02" db="EMBL/GenBank/DDBJ databases">
        <title>Infant gut strain persistence is associated with maternal origin, phylogeny, and functional potential including surface adhesion and iron acquisition.</title>
        <authorList>
            <person name="Lou Y.C."/>
        </authorList>
    </citation>
    <scope>NUCLEOTIDE SEQUENCE</scope>
    <source>
        <strain evidence="1">L3_108_031G1_dasL3_108_031G1_concoct_20</strain>
    </source>
</reference>
<evidence type="ECO:0000313" key="1">
    <source>
        <dbReference type="EMBL" id="MBS4892445.1"/>
    </source>
</evidence>
<evidence type="ECO:0000313" key="2">
    <source>
        <dbReference type="EMBL" id="MEO9177451.1"/>
    </source>
</evidence>